<reference evidence="2" key="2">
    <citation type="submission" date="2015-01" db="EMBL/GenBank/DDBJ databases">
        <title>Evolutionary Origins and Diversification of the Mycorrhizal Mutualists.</title>
        <authorList>
            <consortium name="DOE Joint Genome Institute"/>
            <consortium name="Mycorrhizal Genomics Consortium"/>
            <person name="Kohler A."/>
            <person name="Kuo A."/>
            <person name="Nagy L.G."/>
            <person name="Floudas D."/>
            <person name="Copeland A."/>
            <person name="Barry K.W."/>
            <person name="Cichocki N."/>
            <person name="Veneault-Fourrey C."/>
            <person name="LaButti K."/>
            <person name="Lindquist E.A."/>
            <person name="Lipzen A."/>
            <person name="Lundell T."/>
            <person name="Morin E."/>
            <person name="Murat C."/>
            <person name="Riley R."/>
            <person name="Ohm R."/>
            <person name="Sun H."/>
            <person name="Tunlid A."/>
            <person name="Henrissat B."/>
            <person name="Grigoriev I.V."/>
            <person name="Hibbett D.S."/>
            <person name="Martin F."/>
        </authorList>
    </citation>
    <scope>NUCLEOTIDE SEQUENCE [LARGE SCALE GENOMIC DNA]</scope>
    <source>
        <strain evidence="2">MUT 4182</strain>
    </source>
</reference>
<dbReference type="Pfam" id="PF11901">
    <property type="entry name" value="DM9"/>
    <property type="match status" value="1"/>
</dbReference>
<protein>
    <submittedName>
        <fullName evidence="1">Uncharacterized protein</fullName>
    </submittedName>
</protein>
<proteinExistence type="predicted"/>
<dbReference type="EMBL" id="KN823123">
    <property type="protein sequence ID" value="KIO21949.1"/>
    <property type="molecule type" value="Genomic_DNA"/>
</dbReference>
<reference evidence="1 2" key="1">
    <citation type="submission" date="2014-04" db="EMBL/GenBank/DDBJ databases">
        <authorList>
            <consortium name="DOE Joint Genome Institute"/>
            <person name="Kuo A."/>
            <person name="Girlanda M."/>
            <person name="Perotto S."/>
            <person name="Kohler A."/>
            <person name="Nagy L.G."/>
            <person name="Floudas D."/>
            <person name="Copeland A."/>
            <person name="Barry K.W."/>
            <person name="Cichocki N."/>
            <person name="Veneault-Fourrey C."/>
            <person name="LaButti K."/>
            <person name="Lindquist E.A."/>
            <person name="Lipzen A."/>
            <person name="Lundell T."/>
            <person name="Morin E."/>
            <person name="Murat C."/>
            <person name="Sun H."/>
            <person name="Tunlid A."/>
            <person name="Henrissat B."/>
            <person name="Grigoriev I.V."/>
            <person name="Hibbett D.S."/>
            <person name="Martin F."/>
            <person name="Nordberg H.P."/>
            <person name="Cantor M.N."/>
            <person name="Hua S.X."/>
        </authorList>
    </citation>
    <scope>NUCLEOTIDE SEQUENCE [LARGE SCALE GENOMIC DNA]</scope>
    <source>
        <strain evidence="1 2">MUT 4182</strain>
    </source>
</reference>
<evidence type="ECO:0000313" key="2">
    <source>
        <dbReference type="Proteomes" id="UP000054248"/>
    </source>
</evidence>
<dbReference type="InterPro" id="IPR006616">
    <property type="entry name" value="DM9_repeat"/>
</dbReference>
<sequence>MANLASTFILGRAFDWHSGLPPATRSSWKLLEQALTQSFSPPVQGWGLNAKRIGIRSWEPAVEASCLRLPSSEEEWLALGRRRRAEMSSSAPWSVAWYLVEKGEQIPPHAIPTGSEESGQLFSIRVWKEGGLTLGKHGRAHPHGYVPWYGKELPWEGPYEILVGDSTAVRWVSTADVPFVAVEGGCEADSSLAALFIARTKAGGSLQPGKAFSGAPGAYVGWCWKEHWCWNRDIEILAWAI</sequence>
<dbReference type="OrthoDB" id="2142040at2759"/>
<accession>A0A0C3QBY2</accession>
<evidence type="ECO:0000313" key="1">
    <source>
        <dbReference type="EMBL" id="KIO21949.1"/>
    </source>
</evidence>
<dbReference type="HOGENOM" id="CLU_056230_0_0_1"/>
<dbReference type="PANTHER" id="PTHR31649:SF1">
    <property type="entry name" value="FARNESOIC ACID O-METHYL TRANSFERASE DOMAIN-CONTAINING PROTEIN"/>
    <property type="match status" value="1"/>
</dbReference>
<dbReference type="PANTHER" id="PTHR31649">
    <property type="entry name" value="AGAP009604-PA"/>
    <property type="match status" value="1"/>
</dbReference>
<dbReference type="AlphaFoldDB" id="A0A0C3QBY2"/>
<organism evidence="1 2">
    <name type="scientific">Tulasnella calospora MUT 4182</name>
    <dbReference type="NCBI Taxonomy" id="1051891"/>
    <lineage>
        <taxon>Eukaryota</taxon>
        <taxon>Fungi</taxon>
        <taxon>Dikarya</taxon>
        <taxon>Basidiomycota</taxon>
        <taxon>Agaricomycotina</taxon>
        <taxon>Agaricomycetes</taxon>
        <taxon>Cantharellales</taxon>
        <taxon>Tulasnellaceae</taxon>
        <taxon>Tulasnella</taxon>
    </lineage>
</organism>
<name>A0A0C3QBY2_9AGAM</name>
<dbReference type="Proteomes" id="UP000054248">
    <property type="component" value="Unassembled WGS sequence"/>
</dbReference>
<keyword evidence="2" id="KW-1185">Reference proteome</keyword>
<dbReference type="STRING" id="1051891.A0A0C3QBY2"/>
<gene>
    <name evidence="1" type="ORF">M407DRAFT_245341</name>
</gene>